<dbReference type="Pfam" id="PF06995">
    <property type="entry name" value="Phage_P2_GpU"/>
    <property type="match status" value="1"/>
</dbReference>
<dbReference type="PIRSF" id="PIRSF029208">
    <property type="entry name" value="Phage_tail_GPU"/>
    <property type="match status" value="1"/>
</dbReference>
<proteinExistence type="predicted"/>
<dbReference type="InterPro" id="IPR016912">
    <property type="entry name" value="Phage_P2_GpU"/>
</dbReference>
<sequence>MKLLSLGMFVFAIDTLAYDELQHKHAWRFASNGRIGAKDAIQFVGADLETISLSGSAHVELADGRVSLDQLIEMAAEGEDWPLVDALGNVLGNFVITAIDERHRHFLPNGQPRQIDFGIDLLEAPDAAE</sequence>
<dbReference type="AlphaFoldDB" id="A0A2U0SHZ9"/>
<dbReference type="OrthoDB" id="1550902at2"/>
<dbReference type="RefSeq" id="WP_116470353.1">
    <property type="nucleotide sequence ID" value="NZ_QENQ01000001.1"/>
</dbReference>
<name>A0A2U0SHZ9_9SPHN</name>
<evidence type="ECO:0000313" key="1">
    <source>
        <dbReference type="EMBL" id="PVX30959.1"/>
    </source>
</evidence>
<comment type="caution">
    <text evidence="1">The sequence shown here is derived from an EMBL/GenBank/DDBJ whole genome shotgun (WGS) entry which is preliminary data.</text>
</comment>
<reference evidence="1 2" key="1">
    <citation type="submission" date="2018-05" db="EMBL/GenBank/DDBJ databases">
        <title>Description of Sphingomonas pokkalii sp nov, isolated from the rhizosphere of saline tolerant pokkali rice and its draft genome analysis.</title>
        <authorList>
            <person name="Menon R."/>
            <person name="Kumari S."/>
            <person name="Rameshkumar N."/>
        </authorList>
    </citation>
    <scope>NUCLEOTIDE SEQUENCE [LARGE SCALE GENOMIC DNA]</scope>
    <source>
        <strain evidence="1 2">L3B27</strain>
    </source>
</reference>
<accession>A0A2U0SHZ9</accession>
<dbReference type="EMBL" id="QENQ01000001">
    <property type="protein sequence ID" value="PVX30959.1"/>
    <property type="molecule type" value="Genomic_DNA"/>
</dbReference>
<evidence type="ECO:0000313" key="2">
    <source>
        <dbReference type="Proteomes" id="UP000245890"/>
    </source>
</evidence>
<gene>
    <name evidence="1" type="ORF">DD559_17820</name>
</gene>
<keyword evidence="2" id="KW-1185">Reference proteome</keyword>
<dbReference type="Proteomes" id="UP000245890">
    <property type="component" value="Unassembled WGS sequence"/>
</dbReference>
<organism evidence="1 2">
    <name type="scientific">Sphingomonas pokkalii</name>
    <dbReference type="NCBI Taxonomy" id="2175090"/>
    <lineage>
        <taxon>Bacteria</taxon>
        <taxon>Pseudomonadati</taxon>
        <taxon>Pseudomonadota</taxon>
        <taxon>Alphaproteobacteria</taxon>
        <taxon>Sphingomonadales</taxon>
        <taxon>Sphingomonadaceae</taxon>
        <taxon>Sphingomonas</taxon>
    </lineage>
</organism>
<protein>
    <submittedName>
        <fullName evidence="1">Oxidoreductase</fullName>
    </submittedName>
</protein>
<dbReference type="InterPro" id="IPR009734">
    <property type="entry name" value="Myoviridae_GpU"/>
</dbReference>